<comment type="caution">
    <text evidence="12">The sequence shown here is derived from an EMBL/GenBank/DDBJ whole genome shotgun (WGS) entry which is preliminary data.</text>
</comment>
<evidence type="ECO:0000256" key="4">
    <source>
        <dbReference type="ARBA" id="ARBA00022801"/>
    </source>
</evidence>
<dbReference type="SMART" id="SM00645">
    <property type="entry name" value="Pept_C1"/>
    <property type="match status" value="1"/>
</dbReference>
<evidence type="ECO:0000256" key="3">
    <source>
        <dbReference type="ARBA" id="ARBA00022729"/>
    </source>
</evidence>
<protein>
    <recommendedName>
        <fullName evidence="8">Vignain</fullName>
    </recommendedName>
</protein>
<dbReference type="InterPro" id="IPR039417">
    <property type="entry name" value="Peptidase_C1A_papain-like"/>
</dbReference>
<accession>A0AA88DC73</accession>
<dbReference type="PANTHER" id="PTHR12411">
    <property type="entry name" value="CYSTEINE PROTEASE FAMILY C1-RELATED"/>
    <property type="match status" value="1"/>
</dbReference>
<evidence type="ECO:0000313" key="12">
    <source>
        <dbReference type="EMBL" id="GMN53933.1"/>
    </source>
</evidence>
<dbReference type="InterPro" id="IPR000169">
    <property type="entry name" value="Pept_cys_AS"/>
</dbReference>
<evidence type="ECO:0000256" key="1">
    <source>
        <dbReference type="ARBA" id="ARBA00008455"/>
    </source>
</evidence>
<evidence type="ECO:0000259" key="10">
    <source>
        <dbReference type="SMART" id="SM00645"/>
    </source>
</evidence>
<dbReference type="GO" id="GO:0008234">
    <property type="term" value="F:cysteine-type peptidase activity"/>
    <property type="evidence" value="ECO:0007669"/>
    <property type="project" value="UniProtKB-KW"/>
</dbReference>
<dbReference type="Pfam" id="PF00112">
    <property type="entry name" value="Peptidase_C1"/>
    <property type="match status" value="1"/>
</dbReference>
<evidence type="ECO:0000313" key="13">
    <source>
        <dbReference type="Proteomes" id="UP001187192"/>
    </source>
</evidence>
<dbReference type="PROSITE" id="PS00139">
    <property type="entry name" value="THIOL_PROTEASE_CYS"/>
    <property type="match status" value="1"/>
</dbReference>
<evidence type="ECO:0000256" key="9">
    <source>
        <dbReference type="SAM" id="SignalP"/>
    </source>
</evidence>
<gene>
    <name evidence="12" type="ORF">TIFTF001_023059</name>
</gene>
<dbReference type="PRINTS" id="PR00705">
    <property type="entry name" value="PAPAIN"/>
</dbReference>
<dbReference type="Proteomes" id="UP001187192">
    <property type="component" value="Unassembled WGS sequence"/>
</dbReference>
<dbReference type="SMART" id="SM00848">
    <property type="entry name" value="Inhibitor_I29"/>
    <property type="match status" value="1"/>
</dbReference>
<keyword evidence="7" id="KW-0325">Glycoprotein</keyword>
<dbReference type="InterPro" id="IPR038765">
    <property type="entry name" value="Papain-like_cys_pep_sf"/>
</dbReference>
<dbReference type="EMBL" id="BTGU01000048">
    <property type="protein sequence ID" value="GMN53933.1"/>
    <property type="molecule type" value="Genomic_DNA"/>
</dbReference>
<organism evidence="12 13">
    <name type="scientific">Ficus carica</name>
    <name type="common">Common fig</name>
    <dbReference type="NCBI Taxonomy" id="3494"/>
    <lineage>
        <taxon>Eukaryota</taxon>
        <taxon>Viridiplantae</taxon>
        <taxon>Streptophyta</taxon>
        <taxon>Embryophyta</taxon>
        <taxon>Tracheophyta</taxon>
        <taxon>Spermatophyta</taxon>
        <taxon>Magnoliopsida</taxon>
        <taxon>eudicotyledons</taxon>
        <taxon>Gunneridae</taxon>
        <taxon>Pentapetalae</taxon>
        <taxon>rosids</taxon>
        <taxon>fabids</taxon>
        <taxon>Rosales</taxon>
        <taxon>Moraceae</taxon>
        <taxon>Ficeae</taxon>
        <taxon>Ficus</taxon>
    </lineage>
</organism>
<dbReference type="GO" id="GO:0006508">
    <property type="term" value="P:proteolysis"/>
    <property type="evidence" value="ECO:0007669"/>
    <property type="project" value="UniProtKB-KW"/>
</dbReference>
<dbReference type="AlphaFoldDB" id="A0AA88DC73"/>
<feature type="signal peptide" evidence="9">
    <location>
        <begin position="1"/>
        <end position="26"/>
    </location>
</feature>
<dbReference type="InterPro" id="IPR013128">
    <property type="entry name" value="Peptidase_C1A"/>
</dbReference>
<dbReference type="FunFam" id="3.90.70.10:FF:000023">
    <property type="entry name" value="Senescence-specific cysteine protease SAG39"/>
    <property type="match status" value="1"/>
</dbReference>
<comment type="similarity">
    <text evidence="1">Belongs to the peptidase C1 family.</text>
</comment>
<keyword evidence="5" id="KW-0788">Thiol protease</keyword>
<dbReference type="SUPFAM" id="SSF54001">
    <property type="entry name" value="Cysteine proteinases"/>
    <property type="match status" value="1"/>
</dbReference>
<evidence type="ECO:0000259" key="11">
    <source>
        <dbReference type="SMART" id="SM00848"/>
    </source>
</evidence>
<reference evidence="12" key="1">
    <citation type="submission" date="2023-07" db="EMBL/GenBank/DDBJ databases">
        <title>draft genome sequence of fig (Ficus carica).</title>
        <authorList>
            <person name="Takahashi T."/>
            <person name="Nishimura K."/>
        </authorList>
    </citation>
    <scope>NUCLEOTIDE SEQUENCE</scope>
</reference>
<dbReference type="Pfam" id="PF08246">
    <property type="entry name" value="Inhibitor_I29"/>
    <property type="match status" value="1"/>
</dbReference>
<dbReference type="InterPro" id="IPR000668">
    <property type="entry name" value="Peptidase_C1A_C"/>
</dbReference>
<evidence type="ECO:0000256" key="7">
    <source>
        <dbReference type="ARBA" id="ARBA00023180"/>
    </source>
</evidence>
<feature type="domain" description="Cathepsin propeptide inhibitor" evidence="11">
    <location>
        <begin position="47"/>
        <end position="103"/>
    </location>
</feature>
<keyword evidence="4" id="KW-0378">Hydrolase</keyword>
<evidence type="ECO:0000256" key="2">
    <source>
        <dbReference type="ARBA" id="ARBA00022670"/>
    </source>
</evidence>
<dbReference type="PROSITE" id="PS00640">
    <property type="entry name" value="THIOL_PROTEASE_ASN"/>
    <property type="match status" value="1"/>
</dbReference>
<keyword evidence="3 9" id="KW-0732">Signal</keyword>
<feature type="domain" description="Peptidase C1A papain C-terminal" evidence="10">
    <location>
        <begin position="131"/>
        <end position="346"/>
    </location>
</feature>
<keyword evidence="6" id="KW-1015">Disulfide bond</keyword>
<feature type="chain" id="PRO_5041656580" description="Vignain" evidence="9">
    <location>
        <begin position="27"/>
        <end position="348"/>
    </location>
</feature>
<dbReference type="InterPro" id="IPR025661">
    <property type="entry name" value="Pept_asp_AS"/>
</dbReference>
<keyword evidence="2" id="KW-0645">Protease</keyword>
<evidence type="ECO:0000256" key="8">
    <source>
        <dbReference type="ARBA" id="ARBA00069575"/>
    </source>
</evidence>
<dbReference type="InterPro" id="IPR025660">
    <property type="entry name" value="Pept_his_AS"/>
</dbReference>
<dbReference type="CDD" id="cd02248">
    <property type="entry name" value="Peptidase_C1A"/>
    <property type="match status" value="1"/>
</dbReference>
<name>A0AA88DC73_FICCA</name>
<evidence type="ECO:0000256" key="6">
    <source>
        <dbReference type="ARBA" id="ARBA00023157"/>
    </source>
</evidence>
<proteinExistence type="inferred from homology"/>
<dbReference type="PROSITE" id="PS00639">
    <property type="entry name" value="THIOL_PROTEASE_HIS"/>
    <property type="match status" value="1"/>
</dbReference>
<evidence type="ECO:0000256" key="5">
    <source>
        <dbReference type="ARBA" id="ARBA00022807"/>
    </source>
</evidence>
<sequence length="348" mass="39336">MEIPIVLWGASLALLILLSLMSPATAYFHNYKPLSKEDDRQAMKDRYDRWAAAHGRNYSSDEERELRFQVYHLNVLFIEQVNSQNYSYKLTDNKFADMPNLEFRIALLGYKPHFHNSTSFRHGNPLGFKGLPRHVDWRENGSVTPVKNQGQCGSCWAFSSVAAVEGINQIKTGKLVSLSEQELMDCDVNTGNQGCNGGYMDKAFQFIQKNGLTTEEEYPYRGANGKCDRDRMSNRKVEIRSYENVPHNDEERLQAAVAHQPVSVAIDAGSSEFQFYSHGIFNGRCGMDLNHGVTAVGYGEEDGKKYWLVKNSWGADWGDSGYIKLHRGSRDDRGKCGIAMEASYPVKD</sequence>
<keyword evidence="13" id="KW-1185">Reference proteome</keyword>
<dbReference type="Gene3D" id="3.90.70.10">
    <property type="entry name" value="Cysteine proteinases"/>
    <property type="match status" value="1"/>
</dbReference>
<dbReference type="InterPro" id="IPR013201">
    <property type="entry name" value="Prot_inhib_I29"/>
</dbReference>